<name>A0A2I1HNV5_9GLOM</name>
<dbReference type="Proteomes" id="UP000234323">
    <property type="component" value="Unassembled WGS sequence"/>
</dbReference>
<dbReference type="AlphaFoldDB" id="A0A2I1HNV5"/>
<keyword evidence="2" id="KW-1185">Reference proteome</keyword>
<evidence type="ECO:0000313" key="1">
    <source>
        <dbReference type="EMBL" id="PKY60568.1"/>
    </source>
</evidence>
<accession>A0A2I1HNV5</accession>
<proteinExistence type="predicted"/>
<sequence length="152" mass="18153">FDENSEWSLICRRIDSVHCSPTNLYGIKLLNDNDIIILAQYGLLIYHFNENDKSISLTYFYRIWLGKSKDQEELFTKPTLPLLRIPGYVWKLCIKDSKALLLKYHERQPEVELLTRAIEHHELELIDDIYKNCIKYFEEDSINNRMILSKQQ</sequence>
<dbReference type="EMBL" id="LLXI01004384">
    <property type="protein sequence ID" value="PKY60568.1"/>
    <property type="molecule type" value="Genomic_DNA"/>
</dbReference>
<organism evidence="1 2">
    <name type="scientific">Rhizophagus irregularis</name>
    <dbReference type="NCBI Taxonomy" id="588596"/>
    <lineage>
        <taxon>Eukaryota</taxon>
        <taxon>Fungi</taxon>
        <taxon>Fungi incertae sedis</taxon>
        <taxon>Mucoromycota</taxon>
        <taxon>Glomeromycotina</taxon>
        <taxon>Glomeromycetes</taxon>
        <taxon>Glomerales</taxon>
        <taxon>Glomeraceae</taxon>
        <taxon>Rhizophagus</taxon>
    </lineage>
</organism>
<evidence type="ECO:0000313" key="2">
    <source>
        <dbReference type="Proteomes" id="UP000234323"/>
    </source>
</evidence>
<protein>
    <submittedName>
        <fullName evidence="1">Uncharacterized protein</fullName>
    </submittedName>
</protein>
<feature type="non-terminal residue" evidence="1">
    <location>
        <position position="1"/>
    </location>
</feature>
<gene>
    <name evidence="1" type="ORF">RhiirA4_484419</name>
</gene>
<reference evidence="1 2" key="1">
    <citation type="submission" date="2015-10" db="EMBL/GenBank/DDBJ databases">
        <title>Genome analyses suggest a sexual origin of heterokaryosis in a supposedly ancient asexual fungus.</title>
        <authorList>
            <person name="Ropars J."/>
            <person name="Sedzielewska K."/>
            <person name="Noel J."/>
            <person name="Charron P."/>
            <person name="Farinelli L."/>
            <person name="Marton T."/>
            <person name="Kruger M."/>
            <person name="Pelin A."/>
            <person name="Brachmann A."/>
            <person name="Corradi N."/>
        </authorList>
    </citation>
    <scope>NUCLEOTIDE SEQUENCE [LARGE SCALE GENOMIC DNA]</scope>
    <source>
        <strain evidence="1 2">A4</strain>
    </source>
</reference>
<comment type="caution">
    <text evidence="1">The sequence shown here is derived from an EMBL/GenBank/DDBJ whole genome shotgun (WGS) entry which is preliminary data.</text>
</comment>